<dbReference type="PANTHER" id="PTHR45266">
    <property type="entry name" value="OXALOACETATE DECARBOXYLASE ALPHA CHAIN"/>
    <property type="match status" value="1"/>
</dbReference>
<keyword evidence="5 8" id="KW-0443">Lipid metabolism</keyword>
<dbReference type="PANTHER" id="PTHR45266:SF3">
    <property type="entry name" value="OXALOACETATE DECARBOXYLASE ALPHA CHAIN"/>
    <property type="match status" value="1"/>
</dbReference>
<evidence type="ECO:0000256" key="7">
    <source>
        <dbReference type="ARBA" id="ARBA00023267"/>
    </source>
</evidence>
<accession>A0A9D9DW06</accession>
<dbReference type="CDD" id="cd06850">
    <property type="entry name" value="biotinyl_domain"/>
    <property type="match status" value="1"/>
</dbReference>
<dbReference type="InterPro" id="IPR050709">
    <property type="entry name" value="Biotin_Carboxyl_Carrier/Decarb"/>
</dbReference>
<dbReference type="InterPro" id="IPR011053">
    <property type="entry name" value="Single_hybrid_motif"/>
</dbReference>
<keyword evidence="7 8" id="KW-0092">Biotin</keyword>
<dbReference type="GO" id="GO:0009317">
    <property type="term" value="C:acetyl-CoA carboxylase complex"/>
    <property type="evidence" value="ECO:0007669"/>
    <property type="project" value="InterPro"/>
</dbReference>
<dbReference type="FunFam" id="2.40.50.100:FF:000003">
    <property type="entry name" value="Acetyl-CoA carboxylase biotin carboxyl carrier protein"/>
    <property type="match status" value="1"/>
</dbReference>
<dbReference type="AlphaFoldDB" id="A0A9D9DW06"/>
<evidence type="ECO:0000256" key="6">
    <source>
        <dbReference type="ARBA" id="ARBA00023160"/>
    </source>
</evidence>
<dbReference type="PROSITE" id="PS50968">
    <property type="entry name" value="BIOTINYL_LIPOYL"/>
    <property type="match status" value="1"/>
</dbReference>
<comment type="pathway">
    <text evidence="1 8">Lipid metabolism; fatty acid biosynthesis.</text>
</comment>
<keyword evidence="4 8" id="KW-0276">Fatty acid metabolism</keyword>
<protein>
    <recommendedName>
        <fullName evidence="2 8">Biotin carboxyl carrier protein of acetyl-CoA carboxylase</fullName>
    </recommendedName>
</protein>
<sequence length="157" mass="17058">MNYNDIKELISIIDNSKLTNFELSMDNVNVKMSKTGAEFTPVENSNVPQQTVVSQSVQPTTPVMPVVEEETIAEEKVEVSGDIVKSPIVGTFYASTSPGKPPIVSKGDKVSKGDVLCIVEAMKVMNEITSDFDGEILDILVENGQFVEFGEPLFVIG</sequence>
<feature type="domain" description="Lipoyl-binding" evidence="9">
    <location>
        <begin position="74"/>
        <end position="157"/>
    </location>
</feature>
<dbReference type="EMBL" id="JADIMX010000028">
    <property type="protein sequence ID" value="MBO8433950.1"/>
    <property type="molecule type" value="Genomic_DNA"/>
</dbReference>
<dbReference type="SUPFAM" id="SSF51230">
    <property type="entry name" value="Single hybrid motif"/>
    <property type="match status" value="1"/>
</dbReference>
<comment type="function">
    <text evidence="8">This protein is a component of the acetyl coenzyme A carboxylase complex; first, biotin carboxylase catalyzes the carboxylation of the carrier protein and then the transcarboxylase transfers the carboxyl group to form malonyl-CoA.</text>
</comment>
<dbReference type="InterPro" id="IPR001249">
    <property type="entry name" value="AcCoA_biotinCC"/>
</dbReference>
<evidence type="ECO:0000313" key="11">
    <source>
        <dbReference type="Proteomes" id="UP000823611"/>
    </source>
</evidence>
<keyword evidence="6 8" id="KW-0275">Fatty acid biosynthesis</keyword>
<evidence type="ECO:0000256" key="4">
    <source>
        <dbReference type="ARBA" id="ARBA00022832"/>
    </source>
</evidence>
<gene>
    <name evidence="10" type="primary">accB</name>
    <name evidence="10" type="ORF">IAC55_01340</name>
</gene>
<name>A0A9D9DW06_9FIRM</name>
<evidence type="ECO:0000256" key="5">
    <source>
        <dbReference type="ARBA" id="ARBA00023098"/>
    </source>
</evidence>
<evidence type="ECO:0000256" key="2">
    <source>
        <dbReference type="ARBA" id="ARBA00017562"/>
    </source>
</evidence>
<dbReference type="NCBIfam" id="TIGR00531">
    <property type="entry name" value="BCCP"/>
    <property type="match status" value="1"/>
</dbReference>
<evidence type="ECO:0000313" key="10">
    <source>
        <dbReference type="EMBL" id="MBO8433950.1"/>
    </source>
</evidence>
<organism evidence="10 11">
    <name type="scientific">Candidatus Fimicola merdigallinarum</name>
    <dbReference type="NCBI Taxonomy" id="2840819"/>
    <lineage>
        <taxon>Bacteria</taxon>
        <taxon>Bacillati</taxon>
        <taxon>Bacillota</taxon>
        <taxon>Clostridia</taxon>
        <taxon>Lachnospirales</taxon>
        <taxon>Lachnospiraceae</taxon>
        <taxon>Lachnospiraceae incertae sedis</taxon>
        <taxon>Candidatus Fimicola</taxon>
    </lineage>
</organism>
<proteinExistence type="predicted"/>
<dbReference type="PRINTS" id="PR01071">
    <property type="entry name" value="ACOABIOTINCC"/>
</dbReference>
<evidence type="ECO:0000259" key="9">
    <source>
        <dbReference type="PROSITE" id="PS50968"/>
    </source>
</evidence>
<evidence type="ECO:0000256" key="8">
    <source>
        <dbReference type="RuleBase" id="RU364072"/>
    </source>
</evidence>
<evidence type="ECO:0000256" key="1">
    <source>
        <dbReference type="ARBA" id="ARBA00005194"/>
    </source>
</evidence>
<dbReference type="InterPro" id="IPR001882">
    <property type="entry name" value="Biotin_BS"/>
</dbReference>
<reference evidence="10" key="2">
    <citation type="journal article" date="2021" name="PeerJ">
        <title>Extensive microbial diversity within the chicken gut microbiome revealed by metagenomics and culture.</title>
        <authorList>
            <person name="Gilroy R."/>
            <person name="Ravi A."/>
            <person name="Getino M."/>
            <person name="Pursley I."/>
            <person name="Horton D.L."/>
            <person name="Alikhan N.F."/>
            <person name="Baker D."/>
            <person name="Gharbi K."/>
            <person name="Hall N."/>
            <person name="Watson M."/>
            <person name="Adriaenssens E.M."/>
            <person name="Foster-Nyarko E."/>
            <person name="Jarju S."/>
            <person name="Secka A."/>
            <person name="Antonio M."/>
            <person name="Oren A."/>
            <person name="Chaudhuri R.R."/>
            <person name="La Ragione R."/>
            <person name="Hildebrand F."/>
            <person name="Pallen M.J."/>
        </authorList>
    </citation>
    <scope>NUCLEOTIDE SEQUENCE</scope>
    <source>
        <strain evidence="10">F6-4510</strain>
    </source>
</reference>
<reference evidence="10" key="1">
    <citation type="submission" date="2020-10" db="EMBL/GenBank/DDBJ databases">
        <authorList>
            <person name="Gilroy R."/>
        </authorList>
    </citation>
    <scope>NUCLEOTIDE SEQUENCE</scope>
    <source>
        <strain evidence="10">F6-4510</strain>
    </source>
</reference>
<dbReference type="Pfam" id="PF00364">
    <property type="entry name" value="Biotin_lipoyl"/>
    <property type="match status" value="1"/>
</dbReference>
<dbReference type="GO" id="GO:0006633">
    <property type="term" value="P:fatty acid biosynthetic process"/>
    <property type="evidence" value="ECO:0007669"/>
    <property type="project" value="UniProtKB-KW"/>
</dbReference>
<dbReference type="InterPro" id="IPR000089">
    <property type="entry name" value="Biotin_lipoyl"/>
</dbReference>
<dbReference type="GO" id="GO:0003989">
    <property type="term" value="F:acetyl-CoA carboxylase activity"/>
    <property type="evidence" value="ECO:0007669"/>
    <property type="project" value="InterPro"/>
</dbReference>
<dbReference type="Gene3D" id="2.40.50.100">
    <property type="match status" value="1"/>
</dbReference>
<dbReference type="Proteomes" id="UP000823611">
    <property type="component" value="Unassembled WGS sequence"/>
</dbReference>
<evidence type="ECO:0000256" key="3">
    <source>
        <dbReference type="ARBA" id="ARBA00022516"/>
    </source>
</evidence>
<comment type="caution">
    <text evidence="10">The sequence shown here is derived from an EMBL/GenBank/DDBJ whole genome shotgun (WGS) entry which is preliminary data.</text>
</comment>
<dbReference type="PROSITE" id="PS00188">
    <property type="entry name" value="BIOTIN"/>
    <property type="match status" value="1"/>
</dbReference>
<keyword evidence="3 8" id="KW-0444">Lipid biosynthesis</keyword>